<keyword evidence="5 8" id="KW-1133">Transmembrane helix</keyword>
<evidence type="ECO:0000256" key="7">
    <source>
        <dbReference type="ARBA" id="ARBA00023136"/>
    </source>
</evidence>
<feature type="transmembrane region" description="Helical" evidence="8">
    <location>
        <begin position="490"/>
        <end position="509"/>
    </location>
</feature>
<dbReference type="Gene3D" id="3.30.70.2170">
    <property type="match status" value="1"/>
</dbReference>
<feature type="transmembrane region" description="Helical" evidence="8">
    <location>
        <begin position="412"/>
        <end position="437"/>
    </location>
</feature>
<dbReference type="GO" id="GO:0016471">
    <property type="term" value="C:vacuolar proton-transporting V-type ATPase complex"/>
    <property type="evidence" value="ECO:0007669"/>
    <property type="project" value="TreeGrafter"/>
</dbReference>
<dbReference type="InterPro" id="IPR002490">
    <property type="entry name" value="V-ATPase_116kDa_su"/>
</dbReference>
<evidence type="ECO:0000313" key="9">
    <source>
        <dbReference type="EMBL" id="MCQ4949029.1"/>
    </source>
</evidence>
<name>A0AAW5KE97_9FIRM</name>
<dbReference type="PANTHER" id="PTHR11629:SF63">
    <property type="entry name" value="V-TYPE PROTON ATPASE SUBUNIT A"/>
    <property type="match status" value="1"/>
</dbReference>
<comment type="caution">
    <text evidence="9">The sequence shown here is derived from an EMBL/GenBank/DDBJ whole genome shotgun (WGS) entry which is preliminary data.</text>
</comment>
<evidence type="ECO:0000256" key="1">
    <source>
        <dbReference type="ARBA" id="ARBA00004141"/>
    </source>
</evidence>
<dbReference type="Proteomes" id="UP001205063">
    <property type="component" value="Unassembled WGS sequence"/>
</dbReference>
<reference evidence="9" key="1">
    <citation type="submission" date="2022-06" db="EMBL/GenBank/DDBJ databases">
        <title>Isolation of gut microbiota from human fecal samples.</title>
        <authorList>
            <person name="Pamer E.G."/>
            <person name="Barat B."/>
            <person name="Waligurski E."/>
            <person name="Medina S."/>
            <person name="Paddock L."/>
            <person name="Mostad J."/>
        </authorList>
    </citation>
    <scope>NUCLEOTIDE SEQUENCE</scope>
    <source>
        <strain evidence="9">DFI.7.96</strain>
    </source>
</reference>
<dbReference type="GO" id="GO:0007035">
    <property type="term" value="P:vacuolar acidification"/>
    <property type="evidence" value="ECO:0007669"/>
    <property type="project" value="TreeGrafter"/>
</dbReference>
<evidence type="ECO:0000256" key="5">
    <source>
        <dbReference type="ARBA" id="ARBA00022989"/>
    </source>
</evidence>
<keyword evidence="7 8" id="KW-0472">Membrane</keyword>
<feature type="transmembrane region" description="Helical" evidence="8">
    <location>
        <begin position="457"/>
        <end position="478"/>
    </location>
</feature>
<keyword evidence="6" id="KW-0406">Ion transport</keyword>
<dbReference type="Pfam" id="PF01496">
    <property type="entry name" value="V_ATPase_I"/>
    <property type="match status" value="1"/>
</dbReference>
<dbReference type="AlphaFoldDB" id="A0AAW5KE97"/>
<dbReference type="EMBL" id="JANGAB010000002">
    <property type="protein sequence ID" value="MCQ4949029.1"/>
    <property type="molecule type" value="Genomic_DNA"/>
</dbReference>
<evidence type="ECO:0000256" key="4">
    <source>
        <dbReference type="ARBA" id="ARBA00022692"/>
    </source>
</evidence>
<evidence type="ECO:0000313" key="10">
    <source>
        <dbReference type="Proteomes" id="UP001205063"/>
    </source>
</evidence>
<evidence type="ECO:0000256" key="6">
    <source>
        <dbReference type="ARBA" id="ARBA00023065"/>
    </source>
</evidence>
<dbReference type="Gene3D" id="1.20.1460.20">
    <property type="match status" value="1"/>
</dbReference>
<comment type="similarity">
    <text evidence="2">Belongs to the V-ATPase 116 kDa subunit family.</text>
</comment>
<keyword evidence="4 8" id="KW-0812">Transmembrane</keyword>
<evidence type="ECO:0000256" key="3">
    <source>
        <dbReference type="ARBA" id="ARBA00022448"/>
    </source>
</evidence>
<dbReference type="GO" id="GO:0046961">
    <property type="term" value="F:proton-transporting ATPase activity, rotational mechanism"/>
    <property type="evidence" value="ECO:0007669"/>
    <property type="project" value="InterPro"/>
</dbReference>
<dbReference type="Gene3D" id="3.30.70.2750">
    <property type="match status" value="1"/>
</dbReference>
<accession>A0AAW5KE97</accession>
<organism evidence="9 10">
    <name type="scientific">Bittarella massiliensis</name>
    <name type="common">ex Durand et al. 2017</name>
    <dbReference type="NCBI Taxonomy" id="1720313"/>
    <lineage>
        <taxon>Bacteria</taxon>
        <taxon>Bacillati</taxon>
        <taxon>Bacillota</taxon>
        <taxon>Clostridia</taxon>
        <taxon>Eubacteriales</taxon>
        <taxon>Oscillospiraceae</taxon>
        <taxon>Bittarella (ex Durand et al. 2017)</taxon>
    </lineage>
</organism>
<feature type="transmembrane region" description="Helical" evidence="8">
    <location>
        <begin position="363"/>
        <end position="391"/>
    </location>
</feature>
<dbReference type="GO" id="GO:0033179">
    <property type="term" value="C:proton-transporting V-type ATPase, V0 domain"/>
    <property type="evidence" value="ECO:0007669"/>
    <property type="project" value="InterPro"/>
</dbReference>
<proteinExistence type="inferred from homology"/>
<dbReference type="PANTHER" id="PTHR11629">
    <property type="entry name" value="VACUOLAR PROTON ATPASES"/>
    <property type="match status" value="1"/>
</dbReference>
<dbReference type="GO" id="GO:0051117">
    <property type="term" value="F:ATPase binding"/>
    <property type="evidence" value="ECO:0007669"/>
    <property type="project" value="TreeGrafter"/>
</dbReference>
<gene>
    <name evidence="9" type="ORF">NE646_05040</name>
</gene>
<evidence type="ECO:0000256" key="8">
    <source>
        <dbReference type="SAM" id="Phobius"/>
    </source>
</evidence>
<keyword evidence="3" id="KW-0813">Transport</keyword>
<feature type="transmembrane region" description="Helical" evidence="8">
    <location>
        <begin position="521"/>
        <end position="545"/>
    </location>
</feature>
<dbReference type="RefSeq" id="WP_256135752.1">
    <property type="nucleotide sequence ID" value="NZ_JANGAB010000002.1"/>
</dbReference>
<sequence>MAVLPMKRLQLCALKKNRKAILELLQRRGAVEVQDTGEDEVFTHADMSQARSIFQKNAALANQALDVLARFAPEQKPLLSMLEGRQEMTLEEYTAFQDRQDETLKVAYRLQALDKRVAEQRAEIPRMQAQVEELTPWLGLDVPMRHPGTHATDSFVGALPGEWTLEGIYTELKSRAESVSAVDIEIVSASREQTCLFVTATKSEAQQAEDALREMGFARPAHVTHRVPADKKRLLEERIDKLQAKIDADVAEIHSLAEHRQDLKLLSDFYAMREEKYGVIGKLMQSKRTFVLTGYIAARDVPALESELTAHFDVALDFFDPAPDEDVPVALKNGPLAAPVEGVVASYSLPGRGEVDPTSVMAIFYYVLFGMMLSDAGYGLIMVAACSFVLLKCKNIESGLKKSMQMFLYCGISTTVWGVLFGGFFGDAVGVIASTFFHSNLTFKALWFEPVSEPMRLLVFSFLLGIIHLFVGLGMKFYQLCREGKVKDAVYDVVFWYMLVGGAVVYLLTMEMITNMMGLSFTLSPTVGTVAAVVAGLGALGIIAFSGRDSRNPFKRLLKGLYGVYGVTSYLSDILSYSRLLALGLATGVIATVFNKMGTMLGGGVGGAILFTVVFLIGHTLNIGINLLGAYVHTNRLQFVEFFGKFYEGGGRGFSPFGAHTKYFKFKEEK</sequence>
<evidence type="ECO:0000256" key="2">
    <source>
        <dbReference type="ARBA" id="ARBA00009904"/>
    </source>
</evidence>
<comment type="subcellular location">
    <subcellularLocation>
        <location evidence="1">Membrane</location>
        <topology evidence="1">Multi-pass membrane protein</topology>
    </subcellularLocation>
</comment>
<protein>
    <submittedName>
        <fullName evidence="9">V-type ATP synthase subunit I</fullName>
    </submittedName>
</protein>